<feature type="chain" id="PRO_5043695072" description="Sugar-binding protein" evidence="1">
    <location>
        <begin position="28"/>
        <end position="313"/>
    </location>
</feature>
<dbReference type="KEGG" id="cbat:M666_13650"/>
<gene>
    <name evidence="2" type="ORF">M666_13650</name>
</gene>
<keyword evidence="1" id="KW-0732">Signal</keyword>
<reference evidence="2 3" key="1">
    <citation type="journal article" date="2014" name="Environ. Microbiol.">
        <title>Contrasting genomic patterns and infection strategies of two co-existing Bacteroidetes podovirus genera.</title>
        <authorList>
            <person name="Holmfeldt K."/>
            <person name="Howard-Varona C."/>
            <person name="Solonenko N."/>
            <person name="Sullivan M.B."/>
        </authorList>
    </citation>
    <scope>NUCLEOTIDE SEQUENCE [LARGE SCALE GENOMIC DNA]</scope>
    <source>
        <strain evidence="2 3">18</strain>
    </source>
</reference>
<name>A0AAU8RZG0_9FLAO</name>
<evidence type="ECO:0000313" key="2">
    <source>
        <dbReference type="EMBL" id="AIZ42525.1"/>
    </source>
</evidence>
<protein>
    <recommendedName>
        <fullName evidence="4">Sugar-binding protein</fullName>
    </recommendedName>
</protein>
<evidence type="ECO:0000256" key="1">
    <source>
        <dbReference type="SAM" id="SignalP"/>
    </source>
</evidence>
<organism evidence="2 3">
    <name type="scientific">Cellulophaga baltica 18</name>
    <dbReference type="NCBI Taxonomy" id="1348584"/>
    <lineage>
        <taxon>Bacteria</taxon>
        <taxon>Pseudomonadati</taxon>
        <taxon>Bacteroidota</taxon>
        <taxon>Flavobacteriia</taxon>
        <taxon>Flavobacteriales</taxon>
        <taxon>Flavobacteriaceae</taxon>
        <taxon>Cellulophaga</taxon>
    </lineage>
</organism>
<dbReference type="Proteomes" id="UP000030786">
    <property type="component" value="Chromosome"/>
</dbReference>
<dbReference type="RefSeq" id="WP_029446315.1">
    <property type="nucleotide sequence ID" value="NZ_CP009976.1"/>
</dbReference>
<evidence type="ECO:0000313" key="3">
    <source>
        <dbReference type="Proteomes" id="UP000030786"/>
    </source>
</evidence>
<dbReference type="EMBL" id="CP009976">
    <property type="protein sequence ID" value="AIZ42525.1"/>
    <property type="molecule type" value="Genomic_DNA"/>
</dbReference>
<accession>A0AAU8RZG0</accession>
<proteinExistence type="predicted"/>
<sequence>MMKNYPSTLVRTFLVPTLMCVAFTAKAQKAKIFTLADFDLVGKVKTCLVITDYGKEEFNFNEKGVLTKLTTRYNEADYDITYYRFVNEAISEKRVENYRDGVFDKTTSIANFYSTDTIPSGKKITEKIISYTKEFLDQYEYFYDAEDKLIEIKRNNDNGIESTLVTYATDKGETTTTYTINEEVQKTVRTSERKTKTKGIQRIELTKEFVEGKPSKALEQIFNENDKLVSENFFDFDTKTNAFYSKELKTYSYNALGMRTGVKTQQGKLIRAKEYIYQYDNGEKGNWIKQIITPDNTFISRKIKYYEATVLEE</sequence>
<dbReference type="AlphaFoldDB" id="A0AAU8RZG0"/>
<evidence type="ECO:0008006" key="4">
    <source>
        <dbReference type="Google" id="ProtNLM"/>
    </source>
</evidence>
<feature type="signal peptide" evidence="1">
    <location>
        <begin position="1"/>
        <end position="27"/>
    </location>
</feature>
<dbReference type="GeneID" id="78061781"/>